<feature type="transmembrane region" description="Helical" evidence="1">
    <location>
        <begin position="43"/>
        <end position="63"/>
    </location>
</feature>
<reference evidence="2" key="1">
    <citation type="submission" date="2019-08" db="EMBL/GenBank/DDBJ databases">
        <authorList>
            <person name="Kucharzyk K."/>
            <person name="Murdoch R.W."/>
            <person name="Higgins S."/>
            <person name="Loffler F."/>
        </authorList>
    </citation>
    <scope>NUCLEOTIDE SEQUENCE</scope>
</reference>
<sequence length="71" mass="7527">MEMRTLTAQGRLEGAIISLLPVALALAIHLMNPGYMDPLVTTPLGKVILSAAVVSAGIGIFLVQRIVKPKF</sequence>
<proteinExistence type="predicted"/>
<comment type="caution">
    <text evidence="2">The sequence shown here is derived from an EMBL/GenBank/DDBJ whole genome shotgun (WGS) entry which is preliminary data.</text>
</comment>
<protein>
    <recommendedName>
        <fullName evidence="3">Type II secretion system protein GspF domain-containing protein</fullName>
    </recommendedName>
</protein>
<dbReference type="AlphaFoldDB" id="A0A645F4F7"/>
<dbReference type="PANTHER" id="PTHR35007">
    <property type="entry name" value="INTEGRAL MEMBRANE PROTEIN-RELATED"/>
    <property type="match status" value="1"/>
</dbReference>
<evidence type="ECO:0000256" key="1">
    <source>
        <dbReference type="SAM" id="Phobius"/>
    </source>
</evidence>
<keyword evidence="1" id="KW-0812">Transmembrane</keyword>
<accession>A0A645F4F7</accession>
<evidence type="ECO:0000313" key="2">
    <source>
        <dbReference type="EMBL" id="MPN08402.1"/>
    </source>
</evidence>
<dbReference type="PANTHER" id="PTHR35007:SF1">
    <property type="entry name" value="PILUS ASSEMBLY PROTEIN"/>
    <property type="match status" value="1"/>
</dbReference>
<evidence type="ECO:0008006" key="3">
    <source>
        <dbReference type="Google" id="ProtNLM"/>
    </source>
</evidence>
<gene>
    <name evidence="2" type="ORF">SDC9_155684</name>
</gene>
<name>A0A645F4F7_9ZZZZ</name>
<dbReference type="EMBL" id="VSSQ01054448">
    <property type="protein sequence ID" value="MPN08402.1"/>
    <property type="molecule type" value="Genomic_DNA"/>
</dbReference>
<keyword evidence="1" id="KW-1133">Transmembrane helix</keyword>
<keyword evidence="1" id="KW-0472">Membrane</keyword>
<organism evidence="2">
    <name type="scientific">bioreactor metagenome</name>
    <dbReference type="NCBI Taxonomy" id="1076179"/>
    <lineage>
        <taxon>unclassified sequences</taxon>
        <taxon>metagenomes</taxon>
        <taxon>ecological metagenomes</taxon>
    </lineage>
</organism>
<feature type="transmembrane region" description="Helical" evidence="1">
    <location>
        <begin position="12"/>
        <end position="31"/>
    </location>
</feature>